<protein>
    <submittedName>
        <fullName evidence="2">Uncharacterized protein</fullName>
    </submittedName>
</protein>
<keyword evidence="3" id="KW-1185">Reference proteome</keyword>
<feature type="transmembrane region" description="Helical" evidence="1">
    <location>
        <begin position="6"/>
        <end position="27"/>
    </location>
</feature>
<reference evidence="2" key="3">
    <citation type="submission" date="2025-09" db="UniProtKB">
        <authorList>
            <consortium name="Ensembl"/>
        </authorList>
    </citation>
    <scope>IDENTIFICATION</scope>
</reference>
<keyword evidence="1" id="KW-0472">Membrane</keyword>
<dbReference type="EMBL" id="AFYH01095097">
    <property type="status" value="NOT_ANNOTATED_CDS"/>
    <property type="molecule type" value="Genomic_DNA"/>
</dbReference>
<proteinExistence type="predicted"/>
<reference evidence="2" key="2">
    <citation type="submission" date="2025-08" db="UniProtKB">
        <authorList>
            <consortium name="Ensembl"/>
        </authorList>
    </citation>
    <scope>IDENTIFICATION</scope>
</reference>
<keyword evidence="1" id="KW-0812">Transmembrane</keyword>
<organism evidence="2 3">
    <name type="scientific">Latimeria chalumnae</name>
    <name type="common">Coelacanth</name>
    <dbReference type="NCBI Taxonomy" id="7897"/>
    <lineage>
        <taxon>Eukaryota</taxon>
        <taxon>Metazoa</taxon>
        <taxon>Chordata</taxon>
        <taxon>Craniata</taxon>
        <taxon>Vertebrata</taxon>
        <taxon>Euteleostomi</taxon>
        <taxon>Coelacanthiformes</taxon>
        <taxon>Coelacanthidae</taxon>
        <taxon>Latimeria</taxon>
    </lineage>
</organism>
<sequence length="284" mass="32392">DRDDATIFLGIGVGVTISTALLLTLIFGKSFRRWFKTICKTMIPQGLCEDFPNLENSNVIKSLQDKNELPHMNSIQISYSNDPPVTEVKETLIKDHDSCYHEDHVKLISNNLENSAQVLKLMYEEDDLCEQNNGYKPQISTRSQRKGITDDADKSNLQEAAKPNPEPKQSLENLISTMPWKKTLEGVISLPEGMDIDAIICESQQGDILNNSREMELIVYSNYKLNEKSLLFGRLTEEQTLLPDEMLMCLRHLHNDSPHVNHLDSYFPQIVVSSLKKKISHFQE</sequence>
<name>H3AJ86_LATCH</name>
<dbReference type="GeneTree" id="ENSGT01040000244491"/>
<evidence type="ECO:0000256" key="1">
    <source>
        <dbReference type="SAM" id="Phobius"/>
    </source>
</evidence>
<dbReference type="AlphaFoldDB" id="H3AJ86"/>
<dbReference type="EMBL" id="AFYH01095098">
    <property type="status" value="NOT_ANNOTATED_CDS"/>
    <property type="molecule type" value="Genomic_DNA"/>
</dbReference>
<evidence type="ECO:0000313" key="3">
    <source>
        <dbReference type="Proteomes" id="UP000008672"/>
    </source>
</evidence>
<dbReference type="InParanoid" id="H3AJ86"/>
<reference evidence="3" key="1">
    <citation type="submission" date="2011-08" db="EMBL/GenBank/DDBJ databases">
        <title>The draft genome of Latimeria chalumnae.</title>
        <authorList>
            <person name="Di Palma F."/>
            <person name="Alfoldi J."/>
            <person name="Johnson J."/>
            <person name="Berlin A."/>
            <person name="Gnerre S."/>
            <person name="Jaffe D."/>
            <person name="MacCallum I."/>
            <person name="Young S."/>
            <person name="Walker B.J."/>
            <person name="Lander E."/>
            <person name="Lindblad-Toh K."/>
        </authorList>
    </citation>
    <scope>NUCLEOTIDE SEQUENCE [LARGE SCALE GENOMIC DNA]</scope>
    <source>
        <strain evidence="3">Wild caught</strain>
    </source>
</reference>
<dbReference type="HOGENOM" id="CLU_1053616_0_0_1"/>
<dbReference type="Proteomes" id="UP000008672">
    <property type="component" value="Unassembled WGS sequence"/>
</dbReference>
<keyword evidence="1" id="KW-1133">Transmembrane helix</keyword>
<evidence type="ECO:0000313" key="2">
    <source>
        <dbReference type="Ensembl" id="ENSLACP00000009707.1"/>
    </source>
</evidence>
<dbReference type="Ensembl" id="ENSLACT00000009782.1">
    <property type="protein sequence ID" value="ENSLACP00000009707.1"/>
    <property type="gene ID" value="ENSLACG00000008559.1"/>
</dbReference>
<accession>H3AJ86</accession>
<dbReference type="OMA" id="EMELIVY"/>